<evidence type="ECO:0000256" key="4">
    <source>
        <dbReference type="SAM" id="SignalP"/>
    </source>
</evidence>
<evidence type="ECO:0000256" key="2">
    <source>
        <dbReference type="ARBA" id="ARBA00007639"/>
    </source>
</evidence>
<keyword evidence="7" id="KW-1185">Reference proteome</keyword>
<evidence type="ECO:0000313" key="7">
    <source>
        <dbReference type="Proteomes" id="UP000070366"/>
    </source>
</evidence>
<dbReference type="InterPro" id="IPR050555">
    <property type="entry name" value="Bact_Solute-Bind_Prot2"/>
</dbReference>
<evidence type="ECO:0000256" key="3">
    <source>
        <dbReference type="SAM" id="MobiDB-lite"/>
    </source>
</evidence>
<dbReference type="GO" id="GO:0030246">
    <property type="term" value="F:carbohydrate binding"/>
    <property type="evidence" value="ECO:0007669"/>
    <property type="project" value="TreeGrafter"/>
</dbReference>
<feature type="domain" description="Periplasmic binding protein" evidence="5">
    <location>
        <begin position="81"/>
        <end position="338"/>
    </location>
</feature>
<dbReference type="AlphaFoldDB" id="A0A136Q501"/>
<dbReference type="Proteomes" id="UP000070366">
    <property type="component" value="Unassembled WGS sequence"/>
</dbReference>
<dbReference type="InterPro" id="IPR028082">
    <property type="entry name" value="Peripla_BP_I"/>
</dbReference>
<dbReference type="KEGG" id="cmiu:B1H56_11880"/>
<keyword evidence="4" id="KW-0732">Signal</keyword>
<dbReference type="OrthoDB" id="9804917at2"/>
<dbReference type="Gene3D" id="3.40.50.2300">
    <property type="match status" value="2"/>
</dbReference>
<dbReference type="SUPFAM" id="SSF53822">
    <property type="entry name" value="Periplasmic binding protein-like I"/>
    <property type="match status" value="1"/>
</dbReference>
<dbReference type="EMBL" id="LSZW01000057">
    <property type="protein sequence ID" value="KXK65737.1"/>
    <property type="molecule type" value="Genomic_DNA"/>
</dbReference>
<protein>
    <submittedName>
        <fullName evidence="6">Sugar-binding domain protein</fullName>
    </submittedName>
</protein>
<organism evidence="6 7">
    <name type="scientific">Christensenella minuta</name>
    <dbReference type="NCBI Taxonomy" id="626937"/>
    <lineage>
        <taxon>Bacteria</taxon>
        <taxon>Bacillati</taxon>
        <taxon>Bacillota</taxon>
        <taxon>Clostridia</taxon>
        <taxon>Christensenellales</taxon>
        <taxon>Christensenellaceae</taxon>
        <taxon>Christensenella</taxon>
    </lineage>
</organism>
<accession>A0A136Q501</accession>
<dbReference type="PROSITE" id="PS51257">
    <property type="entry name" value="PROKAR_LIPOPROTEIN"/>
    <property type="match status" value="1"/>
</dbReference>
<comment type="similarity">
    <text evidence="2">Belongs to the bacterial solute-binding protein 2 family.</text>
</comment>
<feature type="region of interest" description="Disordered" evidence="3">
    <location>
        <begin position="32"/>
        <end position="59"/>
    </location>
</feature>
<evidence type="ECO:0000259" key="5">
    <source>
        <dbReference type="Pfam" id="PF13407"/>
    </source>
</evidence>
<evidence type="ECO:0000313" key="6">
    <source>
        <dbReference type="EMBL" id="KXK65737.1"/>
    </source>
</evidence>
<dbReference type="Pfam" id="PF13407">
    <property type="entry name" value="Peripla_BP_4"/>
    <property type="match status" value="1"/>
</dbReference>
<dbReference type="PANTHER" id="PTHR30036:SF7">
    <property type="entry name" value="ABC TRANSPORTER PERIPLASMIC-BINDING PROTEIN YPHF"/>
    <property type="match status" value="1"/>
</dbReference>
<dbReference type="RefSeq" id="WP_066520779.1">
    <property type="nucleotide sequence ID" value="NZ_CABMOF010000004.1"/>
</dbReference>
<dbReference type="GO" id="GO:0030313">
    <property type="term" value="C:cell envelope"/>
    <property type="evidence" value="ECO:0007669"/>
    <property type="project" value="UniProtKB-SubCell"/>
</dbReference>
<dbReference type="PANTHER" id="PTHR30036">
    <property type="entry name" value="D-XYLOSE-BINDING PERIPLASMIC PROTEIN"/>
    <property type="match status" value="1"/>
</dbReference>
<proteinExistence type="inferred from homology"/>
<dbReference type="InterPro" id="IPR025997">
    <property type="entry name" value="SBP_2_dom"/>
</dbReference>
<reference evidence="6 7" key="1">
    <citation type="submission" date="2016-02" db="EMBL/GenBank/DDBJ databases">
        <authorList>
            <person name="Wen L."/>
            <person name="He K."/>
            <person name="Yang H."/>
        </authorList>
    </citation>
    <scope>NUCLEOTIDE SEQUENCE [LARGE SCALE GENOMIC DNA]</scope>
    <source>
        <strain evidence="6 7">DSM 22607</strain>
    </source>
</reference>
<evidence type="ECO:0000256" key="1">
    <source>
        <dbReference type="ARBA" id="ARBA00004196"/>
    </source>
</evidence>
<feature type="signal peptide" evidence="4">
    <location>
        <begin position="1"/>
        <end position="24"/>
    </location>
</feature>
<comment type="subcellular location">
    <subcellularLocation>
        <location evidence="1">Cell envelope</location>
    </subcellularLocation>
</comment>
<feature type="chain" id="PRO_5007478612" evidence="4">
    <location>
        <begin position="25"/>
        <end position="364"/>
    </location>
</feature>
<comment type="caution">
    <text evidence="6">The sequence shown here is derived from an EMBL/GenBank/DDBJ whole genome shotgun (WGS) entry which is preliminary data.</text>
</comment>
<dbReference type="STRING" id="626937.HMPREF3293_01459"/>
<sequence length="364" mass="37940">MKKSIGVFIAAILVVCLFAGCAETASTENAGAAETPAVPAAAESAGTAAESAGTEPAAAENEYAWDPNIGANPEKNEYYFVFVPKLVHPFYEPLIEGMERAAAEYAEQGITVTWDWDAPAAADAVLQTEKMEAAAAKSPDVLGVAVQDPVVIDPIVDEIEAAGIPVMLFADDTASGAGSGFVGLKDFYGQGYMVGKEIAEAMNGEGEVGLLMGSLAAVSHQGRLEGIKGALAEYPGITIVSEQATDDDLQKAVEVTEQMMNANPGLNAVISADGSGAAGAARAVADSGHGKIWIGGFDVNDENIEGVKDGSIYCIAAQDGIETGYDTLRMMIDIADGKITHADKREVWVNNMKLMQDTLADYGY</sequence>
<name>A0A136Q501_9FIRM</name>
<gene>
    <name evidence="6" type="ORF">HMPREF3293_01459</name>
</gene>